<dbReference type="Proteomes" id="UP000799750">
    <property type="component" value="Unassembled WGS sequence"/>
</dbReference>
<keyword evidence="4" id="KW-1185">Reference proteome</keyword>
<sequence>MAHPRSLLPPSRPPPPVPPTDQGSTSSTRRNTFNDGDNMSSDSDPEAHGPASMNGLESVIVRPTGGRDIIPSASRLDRHRDQDALVARHLVWDGIANKQLPPEETDMMIRLLEKKADKRIVQTWIEGQPTAEFHEAAITLKVGLTFMPGADKPQVNRLEQQDMTGRKPDQKDSYWRVHTAGLLLSTYEVLQDLAVVQKDQTSRIAEKARTRVLRKSRDGSGPPMSSMKSLTVRGRDYEAVNIDSNEVYIVNDLRDRRSEWDIESTLIEVDGSSLVGLIVNYRSLIHRGGPDMSFDDTRKLLDTMIEDARRLCVRSPILFRMSTRTSIIHSKNTRYGVNNGSYFQTITTSKGISETISLSAAYYNSLEPGNSSDSTTAQNFIKPRFLQMIVLLLSLLNDDDLAEIAEFLESTYGLKANRQHLELLFMKVMPLMSINSKVFLKAMVPAYEGYPLNEPIQENMHVHYWNTFIRRILGQGYLLPGTVGDLGSNELSWIVKWPEDGFRSSSVFNSLQYAGPKSRTFNEIPPVDLHPEASLKEVTVEMTNGDTYTIDSSDLERITCMNAGIFNTRQARLNGRLYDLEIEEVVLNDSMNEAISMLNAIIRRINWWLTSTKNGKGAVGALARKLSKTARKEKSVELVLAEEQLGPGRLTKNSALLNQDMLATAYKLEGRKITKKDTIRIMGTHNRKIKAMVRHFERGMDDFEYKVDSTERKKIRNDLEKVRNKIEHSENMRHRIDEDEDFSDEPIVKVIYPGANGPTDPTNWQDYQARITNDYLHVDAKQFTVIGANWISAEMIEVTLSQHPAKFLVAPLQPVDEASRADEVQVGDIAILAGHYIIIAVPGEGASSWGYIMTNYLRINSMDAGATQTRRGQNRRAQREVTSTAIFV</sequence>
<evidence type="ECO:0000313" key="3">
    <source>
        <dbReference type="EMBL" id="KAF2489174.1"/>
    </source>
</evidence>
<keyword evidence="1" id="KW-0175">Coiled coil</keyword>
<reference evidence="3" key="1">
    <citation type="journal article" date="2020" name="Stud. Mycol.">
        <title>101 Dothideomycetes genomes: a test case for predicting lifestyles and emergence of pathogens.</title>
        <authorList>
            <person name="Haridas S."/>
            <person name="Albert R."/>
            <person name="Binder M."/>
            <person name="Bloem J."/>
            <person name="Labutti K."/>
            <person name="Salamov A."/>
            <person name="Andreopoulos B."/>
            <person name="Baker S."/>
            <person name="Barry K."/>
            <person name="Bills G."/>
            <person name="Bluhm B."/>
            <person name="Cannon C."/>
            <person name="Castanera R."/>
            <person name="Culley D."/>
            <person name="Daum C."/>
            <person name="Ezra D."/>
            <person name="Gonzalez J."/>
            <person name="Henrissat B."/>
            <person name="Kuo A."/>
            <person name="Liang C."/>
            <person name="Lipzen A."/>
            <person name="Lutzoni F."/>
            <person name="Magnuson J."/>
            <person name="Mondo S."/>
            <person name="Nolan M."/>
            <person name="Ohm R."/>
            <person name="Pangilinan J."/>
            <person name="Park H.-J."/>
            <person name="Ramirez L."/>
            <person name="Alfaro M."/>
            <person name="Sun H."/>
            <person name="Tritt A."/>
            <person name="Yoshinaga Y."/>
            <person name="Zwiers L.-H."/>
            <person name="Turgeon B."/>
            <person name="Goodwin S."/>
            <person name="Spatafora J."/>
            <person name="Crous P."/>
            <person name="Grigoriev I."/>
        </authorList>
    </citation>
    <scope>NUCLEOTIDE SEQUENCE</scope>
    <source>
        <strain evidence="3">CBS 269.34</strain>
    </source>
</reference>
<feature type="region of interest" description="Disordered" evidence="2">
    <location>
        <begin position="1"/>
        <end position="53"/>
    </location>
</feature>
<dbReference type="AlphaFoldDB" id="A0A6A6QAU9"/>
<feature type="coiled-coil region" evidence="1">
    <location>
        <begin position="712"/>
        <end position="739"/>
    </location>
</feature>
<gene>
    <name evidence="3" type="ORF">BU16DRAFT_567354</name>
</gene>
<evidence type="ECO:0000256" key="1">
    <source>
        <dbReference type="SAM" id="Coils"/>
    </source>
</evidence>
<protein>
    <submittedName>
        <fullName evidence="3">Uncharacterized protein</fullName>
    </submittedName>
</protein>
<feature type="compositionally biased region" description="Pro residues" evidence="2">
    <location>
        <begin position="10"/>
        <end position="19"/>
    </location>
</feature>
<proteinExistence type="predicted"/>
<accession>A0A6A6QAU9</accession>
<dbReference type="EMBL" id="MU004199">
    <property type="protein sequence ID" value="KAF2489174.1"/>
    <property type="molecule type" value="Genomic_DNA"/>
</dbReference>
<evidence type="ECO:0000256" key="2">
    <source>
        <dbReference type="SAM" id="MobiDB-lite"/>
    </source>
</evidence>
<dbReference type="OrthoDB" id="4161001at2759"/>
<feature type="compositionally biased region" description="Polar residues" evidence="2">
    <location>
        <begin position="21"/>
        <end position="42"/>
    </location>
</feature>
<organism evidence="3 4">
    <name type="scientific">Lophium mytilinum</name>
    <dbReference type="NCBI Taxonomy" id="390894"/>
    <lineage>
        <taxon>Eukaryota</taxon>
        <taxon>Fungi</taxon>
        <taxon>Dikarya</taxon>
        <taxon>Ascomycota</taxon>
        <taxon>Pezizomycotina</taxon>
        <taxon>Dothideomycetes</taxon>
        <taxon>Pleosporomycetidae</taxon>
        <taxon>Mytilinidiales</taxon>
        <taxon>Mytilinidiaceae</taxon>
        <taxon>Lophium</taxon>
    </lineage>
</organism>
<name>A0A6A6QAU9_9PEZI</name>
<evidence type="ECO:0000313" key="4">
    <source>
        <dbReference type="Proteomes" id="UP000799750"/>
    </source>
</evidence>